<dbReference type="InterPro" id="IPR017853">
    <property type="entry name" value="GH"/>
</dbReference>
<dbReference type="Pfam" id="PF11790">
    <property type="entry name" value="Glyco_hydro_cc"/>
    <property type="match status" value="1"/>
</dbReference>
<name>A0ABV5HKB4_9VIBR</name>
<dbReference type="Gene3D" id="2.60.120.260">
    <property type="entry name" value="Galactose-binding domain-like"/>
    <property type="match status" value="1"/>
</dbReference>
<sequence length="412" mass="47358">MKILTYLVLMMSMALAHITPACSQTIKRGIATTQLFEEDLSIMKHRISWWYNWSSEPTYIKDRAPSNQGVEFVPMALNGDFNEAWLRNYLDGHPSVQYLLGFNEPNFVDQANLTPQQGADLWPRLETIASDYGLQLVSPAVNYSPGDVDIPNTDDDGNPFEYLDAFFEACSDCQVDYIAVHAYMADPDALKQYINHFYQRYGKPIWITEWNFDAPGQTETLEQQMDYMADIVRWMDNSQQVFRYAWFVGRSTHSSSAWPYVDLLDAPGYWSTLGKLYQGIQHHDDYTLLPSVLQAEYARSLRGFKHRVSSTGPVVETQLFSDIQATKKQLTFQINTEHSEDYSLLFSYSGKEYSEITVSVDGEQKMTIPLWATGSSYYWTQRQSRLFLPAGLHSLSIDVTVGNPNFDWFTLY</sequence>
<evidence type="ECO:0000256" key="1">
    <source>
        <dbReference type="SAM" id="SignalP"/>
    </source>
</evidence>
<feature type="signal peptide" evidence="1">
    <location>
        <begin position="1"/>
        <end position="23"/>
    </location>
</feature>
<dbReference type="SUPFAM" id="SSF49785">
    <property type="entry name" value="Galactose-binding domain-like"/>
    <property type="match status" value="1"/>
</dbReference>
<protein>
    <submittedName>
        <fullName evidence="3">Glycosyl hydrolase</fullName>
    </submittedName>
</protein>
<dbReference type="GO" id="GO:0016787">
    <property type="term" value="F:hydrolase activity"/>
    <property type="evidence" value="ECO:0007669"/>
    <property type="project" value="UniProtKB-KW"/>
</dbReference>
<keyword evidence="3" id="KW-0378">Hydrolase</keyword>
<gene>
    <name evidence="3" type="ORF">ACFFUV_06765</name>
</gene>
<dbReference type="EMBL" id="JBHMEP010000001">
    <property type="protein sequence ID" value="MFB9134677.1"/>
    <property type="molecule type" value="Genomic_DNA"/>
</dbReference>
<dbReference type="SUPFAM" id="SSF51445">
    <property type="entry name" value="(Trans)glycosidases"/>
    <property type="match status" value="1"/>
</dbReference>
<evidence type="ECO:0000259" key="2">
    <source>
        <dbReference type="Pfam" id="PF11790"/>
    </source>
</evidence>
<dbReference type="RefSeq" id="WP_390190683.1">
    <property type="nucleotide sequence ID" value="NZ_JBHMEP010000001.1"/>
</dbReference>
<comment type="caution">
    <text evidence="3">The sequence shown here is derived from an EMBL/GenBank/DDBJ whole genome shotgun (WGS) entry which is preliminary data.</text>
</comment>
<keyword evidence="1" id="KW-0732">Signal</keyword>
<dbReference type="InterPro" id="IPR053183">
    <property type="entry name" value="ASL1"/>
</dbReference>
<dbReference type="InterPro" id="IPR024655">
    <property type="entry name" value="Asl1_glyco_hydro_catalytic"/>
</dbReference>
<accession>A0ABV5HKB4</accession>
<dbReference type="Proteomes" id="UP001589645">
    <property type="component" value="Unassembled WGS sequence"/>
</dbReference>
<keyword evidence="4" id="KW-1185">Reference proteome</keyword>
<dbReference type="PANTHER" id="PTHR34154">
    <property type="entry name" value="ALKALI-SENSITIVE LINKAGE PROTEIN 1"/>
    <property type="match status" value="1"/>
</dbReference>
<proteinExistence type="predicted"/>
<dbReference type="PANTHER" id="PTHR34154:SF3">
    <property type="entry name" value="ALKALI-SENSITIVE LINKAGE PROTEIN 1"/>
    <property type="match status" value="1"/>
</dbReference>
<dbReference type="Gene3D" id="3.20.20.80">
    <property type="entry name" value="Glycosidases"/>
    <property type="match status" value="1"/>
</dbReference>
<evidence type="ECO:0000313" key="3">
    <source>
        <dbReference type="EMBL" id="MFB9134677.1"/>
    </source>
</evidence>
<feature type="domain" description="Asl1-like glycosyl hydrolase catalytic" evidence="2">
    <location>
        <begin position="37"/>
        <end position="277"/>
    </location>
</feature>
<organism evidence="3 4">
    <name type="scientific">Vibrio olivae</name>
    <dbReference type="NCBI Taxonomy" id="1243002"/>
    <lineage>
        <taxon>Bacteria</taxon>
        <taxon>Pseudomonadati</taxon>
        <taxon>Pseudomonadota</taxon>
        <taxon>Gammaproteobacteria</taxon>
        <taxon>Vibrionales</taxon>
        <taxon>Vibrionaceae</taxon>
        <taxon>Vibrio</taxon>
    </lineage>
</organism>
<feature type="chain" id="PRO_5045179355" evidence="1">
    <location>
        <begin position="24"/>
        <end position="412"/>
    </location>
</feature>
<evidence type="ECO:0000313" key="4">
    <source>
        <dbReference type="Proteomes" id="UP001589645"/>
    </source>
</evidence>
<reference evidence="3 4" key="1">
    <citation type="submission" date="2024-09" db="EMBL/GenBank/DDBJ databases">
        <authorList>
            <person name="Sun Q."/>
            <person name="Mori K."/>
        </authorList>
    </citation>
    <scope>NUCLEOTIDE SEQUENCE [LARGE SCALE GENOMIC DNA]</scope>
    <source>
        <strain evidence="3 4">CECT 8064</strain>
    </source>
</reference>
<dbReference type="InterPro" id="IPR008979">
    <property type="entry name" value="Galactose-bd-like_sf"/>
</dbReference>